<dbReference type="Proteomes" id="UP000176778">
    <property type="component" value="Unassembled WGS sequence"/>
</dbReference>
<protein>
    <submittedName>
        <fullName evidence="2">Uncharacterized protein</fullName>
    </submittedName>
</protein>
<keyword evidence="1" id="KW-0812">Transmembrane</keyword>
<organism evidence="2 3">
    <name type="scientific">Candidatus Woesebacteria bacterium RBG_13_46_13</name>
    <dbReference type="NCBI Taxonomy" id="1802479"/>
    <lineage>
        <taxon>Bacteria</taxon>
        <taxon>Candidatus Woeseibacteriota</taxon>
    </lineage>
</organism>
<keyword evidence="1" id="KW-0472">Membrane</keyword>
<accession>A0A1F7X4T7</accession>
<comment type="caution">
    <text evidence="2">The sequence shown here is derived from an EMBL/GenBank/DDBJ whole genome shotgun (WGS) entry which is preliminary data.</text>
</comment>
<reference evidence="2 3" key="1">
    <citation type="journal article" date="2016" name="Nat. Commun.">
        <title>Thousands of microbial genomes shed light on interconnected biogeochemical processes in an aquifer system.</title>
        <authorList>
            <person name="Anantharaman K."/>
            <person name="Brown C.T."/>
            <person name="Hug L.A."/>
            <person name="Sharon I."/>
            <person name="Castelle C.J."/>
            <person name="Probst A.J."/>
            <person name="Thomas B.C."/>
            <person name="Singh A."/>
            <person name="Wilkins M.J."/>
            <person name="Karaoz U."/>
            <person name="Brodie E.L."/>
            <person name="Williams K.H."/>
            <person name="Hubbard S.S."/>
            <person name="Banfield J.F."/>
        </authorList>
    </citation>
    <scope>NUCLEOTIDE SEQUENCE [LARGE SCALE GENOMIC DNA]</scope>
</reference>
<evidence type="ECO:0000256" key="1">
    <source>
        <dbReference type="SAM" id="Phobius"/>
    </source>
</evidence>
<evidence type="ECO:0000313" key="2">
    <source>
        <dbReference type="EMBL" id="OGM09903.1"/>
    </source>
</evidence>
<evidence type="ECO:0000313" key="3">
    <source>
        <dbReference type="Proteomes" id="UP000176778"/>
    </source>
</evidence>
<proteinExistence type="predicted"/>
<dbReference type="EMBL" id="MGFR01000002">
    <property type="protein sequence ID" value="OGM09903.1"/>
    <property type="molecule type" value="Genomic_DNA"/>
</dbReference>
<dbReference type="AlphaFoldDB" id="A0A1F7X4T7"/>
<gene>
    <name evidence="2" type="ORF">A2Y68_00550</name>
</gene>
<keyword evidence="1" id="KW-1133">Transmembrane helix</keyword>
<feature type="transmembrane region" description="Helical" evidence="1">
    <location>
        <begin position="27"/>
        <end position="48"/>
    </location>
</feature>
<name>A0A1F7X4T7_9BACT</name>
<sequence length="195" mass="21638">MTFRKICINNNVEDNNLKFKKLPLNKLLLSFFIIIAVAAVGYLGYTYFAGQGQLPEPVRKITGLPTGVVSITPTPTPKPTPRPIGTGKQEFGVSMSQDAWPKMTKLIIDPIDPRLLQKQTFSVEVNDTKPITSVTATVKMNDKTKSVQFSLVDGTNLKGRWEGSWMFSGGYDEYYHLILEGVSGTGKSSFEMVIR</sequence>
<dbReference type="STRING" id="1802479.A2Y68_00550"/>